<dbReference type="OrthoDB" id="5175124at2"/>
<reference evidence="5 6" key="1">
    <citation type="submission" date="2016-07" db="EMBL/GenBank/DDBJ databases">
        <title>Draft genome sequence of Prauserella muralis DSM 45305, isolated from a mould-covered wall in an indoor environment.</title>
        <authorList>
            <person name="Ruckert C."/>
            <person name="Albersmeier A."/>
            <person name="Jiang C.-L."/>
            <person name="Jiang Y."/>
            <person name="Kalinowski J."/>
            <person name="Schneider O."/>
            <person name="Winkler A."/>
            <person name="Zotchev S.B."/>
        </authorList>
    </citation>
    <scope>NUCLEOTIDE SEQUENCE [LARGE SCALE GENOMIC DNA]</scope>
    <source>
        <strain evidence="5 6">DSM 45305</strain>
    </source>
</reference>
<dbReference type="AlphaFoldDB" id="A0A2V4B7P9"/>
<comment type="caution">
    <text evidence="5">The sequence shown here is derived from an EMBL/GenBank/DDBJ whole genome shotgun (WGS) entry which is preliminary data.</text>
</comment>
<gene>
    <name evidence="5" type="ORF">BAY60_01830</name>
</gene>
<evidence type="ECO:0000256" key="1">
    <source>
        <dbReference type="ARBA" id="ARBA00004496"/>
    </source>
</evidence>
<dbReference type="EMBL" id="MASW01000001">
    <property type="protein sequence ID" value="PXY31176.1"/>
    <property type="molecule type" value="Genomic_DNA"/>
</dbReference>
<keyword evidence="4" id="KW-0143">Chaperone</keyword>
<comment type="similarity">
    <text evidence="2">Belongs to the EspG family.</text>
</comment>
<dbReference type="RefSeq" id="WP_112279204.1">
    <property type="nucleotide sequence ID" value="NZ_MASW01000001.1"/>
</dbReference>
<protein>
    <submittedName>
        <fullName evidence="5">Uncharacterized protein</fullName>
    </submittedName>
</protein>
<name>A0A2V4B7P9_9PSEU</name>
<dbReference type="Proteomes" id="UP000249915">
    <property type="component" value="Unassembled WGS sequence"/>
</dbReference>
<evidence type="ECO:0000256" key="2">
    <source>
        <dbReference type="ARBA" id="ARBA00006411"/>
    </source>
</evidence>
<evidence type="ECO:0000256" key="4">
    <source>
        <dbReference type="ARBA" id="ARBA00023186"/>
    </source>
</evidence>
<keyword evidence="6" id="KW-1185">Reference proteome</keyword>
<dbReference type="Pfam" id="PF14011">
    <property type="entry name" value="ESX-1_EspG"/>
    <property type="match status" value="1"/>
</dbReference>
<dbReference type="InterPro" id="IPR025734">
    <property type="entry name" value="EspG"/>
</dbReference>
<evidence type="ECO:0000313" key="6">
    <source>
        <dbReference type="Proteomes" id="UP000249915"/>
    </source>
</evidence>
<evidence type="ECO:0000256" key="3">
    <source>
        <dbReference type="ARBA" id="ARBA00022490"/>
    </source>
</evidence>
<keyword evidence="3" id="KW-0963">Cytoplasm</keyword>
<organism evidence="5 6">
    <name type="scientific">Prauserella muralis</name>
    <dbReference type="NCBI Taxonomy" id="588067"/>
    <lineage>
        <taxon>Bacteria</taxon>
        <taxon>Bacillati</taxon>
        <taxon>Actinomycetota</taxon>
        <taxon>Actinomycetes</taxon>
        <taxon>Pseudonocardiales</taxon>
        <taxon>Pseudonocardiaceae</taxon>
        <taxon>Prauserella</taxon>
    </lineage>
</organism>
<accession>A0A2V4B7P9</accession>
<sequence>MAQRLTPLELDFLWESFGEGELPYPLEARSHGETMEERATLRQRVLAEAAQRGLADSGGRPQPQVEDWFGVLAAPDVSLDSVQISAPDAEPQLAVASALGGQGVLAVQDQQGLYLGDVPVDGLASAIVGLLPGAPRGAEKSITVPLEQLLSGPGVDFMQRRVPAPDGGRASVDEDRKALARLHAQPRLRGGQIGANARSRTGSKTRMPVLSWFDTESGRYFTQATRGRDGRDWITIAPADAPTLRHRLSEMLASAVNSTAAPL</sequence>
<comment type="subcellular location">
    <subcellularLocation>
        <location evidence="1">Cytoplasm</location>
    </subcellularLocation>
</comment>
<proteinExistence type="inferred from homology"/>
<evidence type="ECO:0000313" key="5">
    <source>
        <dbReference type="EMBL" id="PXY31176.1"/>
    </source>
</evidence>